<feature type="region of interest" description="Disordered" evidence="1">
    <location>
        <begin position="1"/>
        <end position="67"/>
    </location>
</feature>
<protein>
    <submittedName>
        <fullName evidence="2">Uncharacterized protein</fullName>
    </submittedName>
</protein>
<evidence type="ECO:0000313" key="3">
    <source>
        <dbReference type="Proteomes" id="UP000383932"/>
    </source>
</evidence>
<feature type="compositionally biased region" description="Basic and acidic residues" evidence="1">
    <location>
        <begin position="1"/>
        <end position="10"/>
    </location>
</feature>
<keyword evidence="3" id="KW-1185">Reference proteome</keyword>
<dbReference type="AlphaFoldDB" id="A0A5N5QFS6"/>
<evidence type="ECO:0000313" key="2">
    <source>
        <dbReference type="EMBL" id="KAB5590157.1"/>
    </source>
</evidence>
<accession>A0A5N5QFS6</accession>
<gene>
    <name evidence="2" type="ORF">CTheo_6398</name>
</gene>
<organism evidence="2 3">
    <name type="scientific">Ceratobasidium theobromae</name>
    <dbReference type="NCBI Taxonomy" id="1582974"/>
    <lineage>
        <taxon>Eukaryota</taxon>
        <taxon>Fungi</taxon>
        <taxon>Dikarya</taxon>
        <taxon>Basidiomycota</taxon>
        <taxon>Agaricomycotina</taxon>
        <taxon>Agaricomycetes</taxon>
        <taxon>Cantharellales</taxon>
        <taxon>Ceratobasidiaceae</taxon>
        <taxon>Ceratobasidium</taxon>
    </lineage>
</organism>
<name>A0A5N5QFS6_9AGAM</name>
<reference evidence="2 3" key="1">
    <citation type="journal article" date="2019" name="Fungal Biol. Biotechnol.">
        <title>Draft genome sequence of fastidious pathogen Ceratobasidium theobromae, which causes vascular-streak dieback in Theobroma cacao.</title>
        <authorList>
            <person name="Ali S.S."/>
            <person name="Asman A."/>
            <person name="Shao J."/>
            <person name="Firmansyah A.P."/>
            <person name="Susilo A.W."/>
            <person name="Rosmana A."/>
            <person name="McMahon P."/>
            <person name="Junaid M."/>
            <person name="Guest D."/>
            <person name="Kheng T.Y."/>
            <person name="Meinhardt L.W."/>
            <person name="Bailey B.A."/>
        </authorList>
    </citation>
    <scope>NUCLEOTIDE SEQUENCE [LARGE SCALE GENOMIC DNA]</scope>
    <source>
        <strain evidence="2 3">CT2</strain>
    </source>
</reference>
<proteinExistence type="predicted"/>
<dbReference type="EMBL" id="SSOP01000192">
    <property type="protein sequence ID" value="KAB5590157.1"/>
    <property type="molecule type" value="Genomic_DNA"/>
</dbReference>
<sequence>MSTAKTDTRAPHLSKNSYTAPTLPEAPGTFVSDPQDLIAHTMRRATRSPKVALDSATSKPTRYVSWL</sequence>
<dbReference type="Proteomes" id="UP000383932">
    <property type="component" value="Unassembled WGS sequence"/>
</dbReference>
<evidence type="ECO:0000256" key="1">
    <source>
        <dbReference type="SAM" id="MobiDB-lite"/>
    </source>
</evidence>
<comment type="caution">
    <text evidence="2">The sequence shown here is derived from an EMBL/GenBank/DDBJ whole genome shotgun (WGS) entry which is preliminary data.</text>
</comment>